<keyword evidence="1" id="KW-1133">Transmembrane helix</keyword>
<organism evidence="2 3">
    <name type="scientific">Candidatus Anaerobiospirillum pullicola</name>
    <dbReference type="NCBI Taxonomy" id="2838451"/>
    <lineage>
        <taxon>Bacteria</taxon>
        <taxon>Pseudomonadati</taxon>
        <taxon>Pseudomonadota</taxon>
        <taxon>Gammaproteobacteria</taxon>
        <taxon>Aeromonadales</taxon>
        <taxon>Succinivibrionaceae</taxon>
        <taxon>Anaerobiospirillum</taxon>
    </lineage>
</organism>
<evidence type="ECO:0000313" key="2">
    <source>
        <dbReference type="EMBL" id="MBU3844738.1"/>
    </source>
</evidence>
<name>A0A948WZF8_9GAMM</name>
<accession>A0A948WZF8</accession>
<reference evidence="2" key="2">
    <citation type="submission" date="2021-04" db="EMBL/GenBank/DDBJ databases">
        <authorList>
            <person name="Gilroy R."/>
        </authorList>
    </citation>
    <scope>NUCLEOTIDE SEQUENCE</scope>
    <source>
        <strain evidence="2">378</strain>
    </source>
</reference>
<sequence length="57" mass="6268">MGLNPYIFGFIGIAFGFTVMLLSLSVCTALGLGVYYLVHGRSHPLKRPLFKHKSQAV</sequence>
<dbReference type="AlphaFoldDB" id="A0A948WZF8"/>
<comment type="caution">
    <text evidence="2">The sequence shown here is derived from an EMBL/GenBank/DDBJ whole genome shotgun (WGS) entry which is preliminary data.</text>
</comment>
<gene>
    <name evidence="2" type="ORF">H9847_07740</name>
</gene>
<feature type="transmembrane region" description="Helical" evidence="1">
    <location>
        <begin position="6"/>
        <end position="38"/>
    </location>
</feature>
<evidence type="ECO:0000256" key="1">
    <source>
        <dbReference type="SAM" id="Phobius"/>
    </source>
</evidence>
<reference evidence="2" key="1">
    <citation type="journal article" date="2021" name="PeerJ">
        <title>Extensive microbial diversity within the chicken gut microbiome revealed by metagenomics and culture.</title>
        <authorList>
            <person name="Gilroy R."/>
            <person name="Ravi A."/>
            <person name="Getino M."/>
            <person name="Pursley I."/>
            <person name="Horton D.L."/>
            <person name="Alikhan N.F."/>
            <person name="Baker D."/>
            <person name="Gharbi K."/>
            <person name="Hall N."/>
            <person name="Watson M."/>
            <person name="Adriaenssens E.M."/>
            <person name="Foster-Nyarko E."/>
            <person name="Jarju S."/>
            <person name="Secka A."/>
            <person name="Antonio M."/>
            <person name="Oren A."/>
            <person name="Chaudhuri R.R."/>
            <person name="La Ragione R."/>
            <person name="Hildebrand F."/>
            <person name="Pallen M.J."/>
        </authorList>
    </citation>
    <scope>NUCLEOTIDE SEQUENCE</scope>
    <source>
        <strain evidence="2">378</strain>
    </source>
</reference>
<evidence type="ECO:0000313" key="3">
    <source>
        <dbReference type="Proteomes" id="UP000733611"/>
    </source>
</evidence>
<keyword evidence="1" id="KW-0812">Transmembrane</keyword>
<keyword evidence="1" id="KW-0472">Membrane</keyword>
<protein>
    <submittedName>
        <fullName evidence="2">Uncharacterized protein</fullName>
    </submittedName>
</protein>
<proteinExistence type="predicted"/>
<dbReference type="Proteomes" id="UP000733611">
    <property type="component" value="Unassembled WGS sequence"/>
</dbReference>
<dbReference type="EMBL" id="JAHLFE010000161">
    <property type="protein sequence ID" value="MBU3844738.1"/>
    <property type="molecule type" value="Genomic_DNA"/>
</dbReference>